<feature type="region of interest" description="Disordered" evidence="1">
    <location>
        <begin position="846"/>
        <end position="869"/>
    </location>
</feature>
<evidence type="ECO:0000313" key="4">
    <source>
        <dbReference type="EMBL" id="CAH0386584.1"/>
    </source>
</evidence>
<dbReference type="Pfam" id="PF15999">
    <property type="entry name" value="DUF4774"/>
    <property type="match status" value="1"/>
</dbReference>
<feature type="compositionally biased region" description="Basic and acidic residues" evidence="1">
    <location>
        <begin position="334"/>
        <end position="347"/>
    </location>
</feature>
<proteinExistence type="predicted"/>
<evidence type="ECO:0000256" key="2">
    <source>
        <dbReference type="SAM" id="SignalP"/>
    </source>
</evidence>
<feature type="compositionally biased region" description="Polar residues" evidence="1">
    <location>
        <begin position="928"/>
        <end position="937"/>
    </location>
</feature>
<reference evidence="4" key="1">
    <citation type="submission" date="2021-12" db="EMBL/GenBank/DDBJ databases">
        <authorList>
            <person name="King R."/>
        </authorList>
    </citation>
    <scope>NUCLEOTIDE SEQUENCE</scope>
</reference>
<feature type="region of interest" description="Disordered" evidence="1">
    <location>
        <begin position="884"/>
        <end position="987"/>
    </location>
</feature>
<evidence type="ECO:0000259" key="3">
    <source>
        <dbReference type="Pfam" id="PF15999"/>
    </source>
</evidence>
<feature type="region of interest" description="Disordered" evidence="1">
    <location>
        <begin position="295"/>
        <end position="349"/>
    </location>
</feature>
<evidence type="ECO:0000313" key="5">
    <source>
        <dbReference type="Proteomes" id="UP001152759"/>
    </source>
</evidence>
<keyword evidence="5" id="KW-1185">Reference proteome</keyword>
<feature type="domain" description="DUF4774" evidence="3">
    <location>
        <begin position="438"/>
        <end position="489"/>
    </location>
</feature>
<feature type="signal peptide" evidence="2">
    <location>
        <begin position="1"/>
        <end position="17"/>
    </location>
</feature>
<accession>A0A9P0F2U8</accession>
<keyword evidence="2" id="KW-0732">Signal</keyword>
<organism evidence="4 5">
    <name type="scientific">Bemisia tabaci</name>
    <name type="common">Sweetpotato whitefly</name>
    <name type="synonym">Aleurodes tabaci</name>
    <dbReference type="NCBI Taxonomy" id="7038"/>
    <lineage>
        <taxon>Eukaryota</taxon>
        <taxon>Metazoa</taxon>
        <taxon>Ecdysozoa</taxon>
        <taxon>Arthropoda</taxon>
        <taxon>Hexapoda</taxon>
        <taxon>Insecta</taxon>
        <taxon>Pterygota</taxon>
        <taxon>Neoptera</taxon>
        <taxon>Paraneoptera</taxon>
        <taxon>Hemiptera</taxon>
        <taxon>Sternorrhyncha</taxon>
        <taxon>Aleyrodoidea</taxon>
        <taxon>Aleyrodidae</taxon>
        <taxon>Aleyrodinae</taxon>
        <taxon>Bemisia</taxon>
    </lineage>
</organism>
<feature type="chain" id="PRO_5040487829" description="DUF4774 domain-containing protein" evidence="2">
    <location>
        <begin position="18"/>
        <end position="987"/>
    </location>
</feature>
<protein>
    <recommendedName>
        <fullName evidence="3">DUF4774 domain-containing protein</fullName>
    </recommendedName>
</protein>
<evidence type="ECO:0000256" key="1">
    <source>
        <dbReference type="SAM" id="MobiDB-lite"/>
    </source>
</evidence>
<dbReference type="EMBL" id="OU963864">
    <property type="protein sequence ID" value="CAH0386584.1"/>
    <property type="molecule type" value="Genomic_DNA"/>
</dbReference>
<dbReference type="AlphaFoldDB" id="A0A9P0F2U8"/>
<feature type="compositionally biased region" description="Polar residues" evidence="1">
    <location>
        <begin position="852"/>
        <end position="864"/>
    </location>
</feature>
<gene>
    <name evidence="4" type="ORF">BEMITA_LOCUS5677</name>
</gene>
<feature type="compositionally biased region" description="Polar residues" evidence="1">
    <location>
        <begin position="954"/>
        <end position="971"/>
    </location>
</feature>
<feature type="compositionally biased region" description="Basic and acidic residues" evidence="1">
    <location>
        <begin position="296"/>
        <end position="317"/>
    </location>
</feature>
<dbReference type="Proteomes" id="UP001152759">
    <property type="component" value="Chromosome 3"/>
</dbReference>
<sequence>MGVIAALTLVIINDAYSRPNAAYQQQYNNAIRPQIQREVNGKTDEKYYHYDGVLVPVMYMHDSWPKQPSTDLSFGDKLPAQSAPFVRAPKPEPFAQPEDAENSLKDTDRLISKLQHLANLKYNPNPDDTRSNQISDKVYKKMKNPNRRRSKPSKVVSALKESIIKEVEKDVKMDASTAQLKDKYMDTVLKPKRVVQQRVVYTPKAPTPYNSYPLDNEYGAAYPVASYQSFRDEPQQRVPERVFDIPTLNLPSLALPMYQSPMETNPLWAKLFPAASKGPSPFLETFSTAVEYGTDSDCKQRDNQKIESLNRVKRGSELDTNEVASAQSLNESEGENKPEGEGEESHDVTNFTVIIISDEKREEDTNRADKKLDTDTDASGVLKNEILHYKDTYKDAPTHTNSLLKPLSFFSASTNKNKQEGGVIPSSREGSTGPQISTLKVRKGGVAIAGPGGIATAGSGGTAIVGPGGTAYTTADGMAVVGSGGKVVSLGAQNEQSQNHGLHVPQYQIQYQPQLSPYGVFPELMHGRPTMDYRPGLVRVNRHAKVTEDFGDTPDRDTRDSTESTGLHLLPWELILDQKPEKLMVWPNSNKINPLDGWQDFNPFGSPYQTDNSRLSRAYSQHAFPFQTNQPVQWSQTPVSPFYPQSMNSFQFQHVNHPDPTFNPGTQIDGTRNLKFPGYSSYERYLHNLEKDTNYRNMRFFPPQYQFFDFGFKNMQRSPMTGNVNCDLSNNWCGAEQPKELPRKKEREKVIELSDHKKPVVIKIVSRDNQIHFDAMHPSDAESLSPDSQVNSLNSITSDLNTEIDPSEAINRVSIGDPVAPWHRRIEKNPKLDTLKYLIKQDSRDDSRYEIVNSQTKSDTSNGEGNDPQKLIKSEHQSIIDSLERQDPSTHLTPTESVDAASRSGLDAVKRQNEPTIVSAPAELPDEASQSDTTLELQNKPKVDFPPSELVDAASQTDVDSKPPTNLQSDLRLQKRPTHQVKQTMIS</sequence>
<dbReference type="InterPro" id="IPR031942">
    <property type="entry name" value="DUF4774"/>
</dbReference>
<feature type="region of interest" description="Disordered" evidence="1">
    <location>
        <begin position="83"/>
        <end position="103"/>
    </location>
</feature>
<name>A0A9P0F2U8_BEMTA</name>